<evidence type="ECO:0000256" key="6">
    <source>
        <dbReference type="ARBA" id="ARBA00022833"/>
    </source>
</evidence>
<keyword evidence="4" id="KW-0597">Phosphoprotein</keyword>
<dbReference type="Gene3D" id="3.40.50.720">
    <property type="entry name" value="NAD(P)-binding Rossmann-like Domain"/>
    <property type="match status" value="1"/>
</dbReference>
<evidence type="ECO:0000259" key="13">
    <source>
        <dbReference type="Pfam" id="PF08240"/>
    </source>
</evidence>
<dbReference type="FunFam" id="3.40.50.720:FF:000158">
    <property type="entry name" value="Zinc-binding alcohol dehydrogenase"/>
    <property type="match status" value="1"/>
</dbReference>
<evidence type="ECO:0000259" key="12">
    <source>
        <dbReference type="Pfam" id="PF00107"/>
    </source>
</evidence>
<evidence type="ECO:0000313" key="14">
    <source>
        <dbReference type="EMBL" id="TKA32711.1"/>
    </source>
</evidence>
<dbReference type="InterPro" id="IPR013149">
    <property type="entry name" value="ADH-like_C"/>
</dbReference>
<dbReference type="Proteomes" id="UP000308549">
    <property type="component" value="Unassembled WGS sequence"/>
</dbReference>
<dbReference type="PROSITE" id="PS00059">
    <property type="entry name" value="ADH_ZINC"/>
    <property type="match status" value="1"/>
</dbReference>
<dbReference type="InterPro" id="IPR002328">
    <property type="entry name" value="ADH_Zn_CS"/>
</dbReference>
<keyword evidence="15" id="KW-1185">Reference proteome</keyword>
<dbReference type="GO" id="GO:0006066">
    <property type="term" value="P:alcohol metabolic process"/>
    <property type="evidence" value="ECO:0007669"/>
    <property type="project" value="UniProtKB-ARBA"/>
</dbReference>
<feature type="domain" description="Alcohol dehydrogenase-like C-terminal" evidence="12">
    <location>
        <begin position="191"/>
        <end position="316"/>
    </location>
</feature>
<dbReference type="InterPro" id="IPR047109">
    <property type="entry name" value="CAD-like"/>
</dbReference>
<sequence>MPYPETGTGFMIHSQKEWTNFKKGEFKLKQFEDRDVDIAIECCGVCASDLHTINGGWGDAPMPLCVGHEVVGKAVKVGKDVKTIKVGDRVEQQQPSNLKTNLTCSNCAADQENYCPNAIDTYGAPYSDGTISQGGYSSHIRVHEYFAFKIPENIPSAVAAPMLCAGLTVYSPLTRLGAGPGKKVAILGLGGLGHFAVMWAVALGAEVYVLSHSPSKKEDAMKMGAKEFIVTGEENWFKPYAFTFDFIINSTDATHKFNLPNYFSTLKVMGRFHNVGFGDQPLPSIKAQDFAANMSSIGSSHIGNRPEMLAMLDLASKQDIKSWIEEIPISEEGCAKAVTKVAENNVRYRCVLTNFDAAFGQRS</sequence>
<evidence type="ECO:0000313" key="15">
    <source>
        <dbReference type="Proteomes" id="UP000308549"/>
    </source>
</evidence>
<dbReference type="InterPro" id="IPR011032">
    <property type="entry name" value="GroES-like_sf"/>
</dbReference>
<organism evidence="14 15">
    <name type="scientific">Salinomyces thailandicus</name>
    <dbReference type="NCBI Taxonomy" id="706561"/>
    <lineage>
        <taxon>Eukaryota</taxon>
        <taxon>Fungi</taxon>
        <taxon>Dikarya</taxon>
        <taxon>Ascomycota</taxon>
        <taxon>Pezizomycotina</taxon>
        <taxon>Dothideomycetes</taxon>
        <taxon>Dothideomycetidae</taxon>
        <taxon>Mycosphaerellales</taxon>
        <taxon>Teratosphaeriaceae</taxon>
        <taxon>Salinomyces</taxon>
    </lineage>
</organism>
<evidence type="ECO:0000256" key="10">
    <source>
        <dbReference type="ARBA" id="ARBA00050997"/>
    </source>
</evidence>
<dbReference type="SUPFAM" id="SSF50129">
    <property type="entry name" value="GroES-like"/>
    <property type="match status" value="1"/>
</dbReference>
<evidence type="ECO:0000256" key="8">
    <source>
        <dbReference type="ARBA" id="ARBA00023002"/>
    </source>
</evidence>
<evidence type="ECO:0000256" key="2">
    <source>
        <dbReference type="ARBA" id="ARBA00008072"/>
    </source>
</evidence>
<evidence type="ECO:0000256" key="7">
    <source>
        <dbReference type="ARBA" id="ARBA00022857"/>
    </source>
</evidence>
<comment type="subunit">
    <text evidence="3">Homodimer.</text>
</comment>
<evidence type="ECO:0000256" key="3">
    <source>
        <dbReference type="ARBA" id="ARBA00011738"/>
    </source>
</evidence>
<feature type="domain" description="Alcohol dehydrogenase-like N-terminal" evidence="13">
    <location>
        <begin position="33"/>
        <end position="152"/>
    </location>
</feature>
<comment type="catalytic activity">
    <reaction evidence="10">
        <text>a primary alcohol + NADP(+) = an aldehyde + NADPH + H(+)</text>
        <dbReference type="Rhea" id="RHEA:15937"/>
        <dbReference type="ChEBI" id="CHEBI:15378"/>
        <dbReference type="ChEBI" id="CHEBI:15734"/>
        <dbReference type="ChEBI" id="CHEBI:17478"/>
        <dbReference type="ChEBI" id="CHEBI:57783"/>
        <dbReference type="ChEBI" id="CHEBI:58349"/>
        <dbReference type="EC" id="1.1.1.2"/>
    </reaction>
    <physiologicalReaction direction="left-to-right" evidence="10">
        <dbReference type="Rhea" id="RHEA:15938"/>
    </physiologicalReaction>
    <physiologicalReaction direction="right-to-left" evidence="10">
        <dbReference type="Rhea" id="RHEA:15939"/>
    </physiologicalReaction>
</comment>
<dbReference type="Pfam" id="PF08240">
    <property type="entry name" value="ADH_N"/>
    <property type="match status" value="1"/>
</dbReference>
<accession>A0A4U0UB93</accession>
<dbReference type="InterPro" id="IPR013154">
    <property type="entry name" value="ADH-like_N"/>
</dbReference>
<keyword evidence="6 11" id="KW-0862">Zinc</keyword>
<gene>
    <name evidence="14" type="ORF">B0A50_00936</name>
</gene>
<dbReference type="EC" id="1.1.1.2" evidence="9"/>
<evidence type="ECO:0000256" key="4">
    <source>
        <dbReference type="ARBA" id="ARBA00022553"/>
    </source>
</evidence>
<keyword evidence="7" id="KW-0521">NADP</keyword>
<comment type="similarity">
    <text evidence="2 11">Belongs to the zinc-containing alcohol dehydrogenase family.</text>
</comment>
<protein>
    <recommendedName>
        <fullName evidence="9">alcohol dehydrogenase (NADP(+))</fullName>
        <ecNumber evidence="9">1.1.1.2</ecNumber>
    </recommendedName>
</protein>
<keyword evidence="8" id="KW-0560">Oxidoreductase</keyword>
<keyword evidence="5 11" id="KW-0479">Metal-binding</keyword>
<dbReference type="GO" id="GO:0008106">
    <property type="term" value="F:alcohol dehydrogenase (NADP+) activity"/>
    <property type="evidence" value="ECO:0007669"/>
    <property type="project" value="UniProtKB-EC"/>
</dbReference>
<comment type="cofactor">
    <cofactor evidence="1 11">
        <name>Zn(2+)</name>
        <dbReference type="ChEBI" id="CHEBI:29105"/>
    </cofactor>
</comment>
<evidence type="ECO:0000256" key="11">
    <source>
        <dbReference type="RuleBase" id="RU361277"/>
    </source>
</evidence>
<dbReference type="GO" id="GO:0008270">
    <property type="term" value="F:zinc ion binding"/>
    <property type="evidence" value="ECO:0007669"/>
    <property type="project" value="InterPro"/>
</dbReference>
<dbReference type="SUPFAM" id="SSF51735">
    <property type="entry name" value="NAD(P)-binding Rossmann-fold domains"/>
    <property type="match status" value="1"/>
</dbReference>
<evidence type="ECO:0000256" key="9">
    <source>
        <dbReference type="ARBA" id="ARBA00024074"/>
    </source>
</evidence>
<comment type="caution">
    <text evidence="14">The sequence shown here is derived from an EMBL/GenBank/DDBJ whole genome shotgun (WGS) entry which is preliminary data.</text>
</comment>
<dbReference type="Gene3D" id="3.90.180.10">
    <property type="entry name" value="Medium-chain alcohol dehydrogenases, catalytic domain"/>
    <property type="match status" value="1"/>
</dbReference>
<dbReference type="EMBL" id="NAJL01000004">
    <property type="protein sequence ID" value="TKA32711.1"/>
    <property type="molecule type" value="Genomic_DNA"/>
</dbReference>
<evidence type="ECO:0000256" key="1">
    <source>
        <dbReference type="ARBA" id="ARBA00001947"/>
    </source>
</evidence>
<dbReference type="InterPro" id="IPR036291">
    <property type="entry name" value="NAD(P)-bd_dom_sf"/>
</dbReference>
<name>A0A4U0UB93_9PEZI</name>
<dbReference type="CDD" id="cd05283">
    <property type="entry name" value="CAD1"/>
    <property type="match status" value="1"/>
</dbReference>
<reference evidence="14 15" key="1">
    <citation type="submission" date="2017-03" db="EMBL/GenBank/DDBJ databases">
        <title>Genomes of endolithic fungi from Antarctica.</title>
        <authorList>
            <person name="Coleine C."/>
            <person name="Masonjones S."/>
            <person name="Stajich J.E."/>
        </authorList>
    </citation>
    <scope>NUCLEOTIDE SEQUENCE [LARGE SCALE GENOMIC DNA]</scope>
    <source>
        <strain evidence="14 15">CCFEE 6315</strain>
    </source>
</reference>
<dbReference type="AlphaFoldDB" id="A0A4U0UB93"/>
<dbReference type="OrthoDB" id="1879366at2759"/>
<evidence type="ECO:0000256" key="5">
    <source>
        <dbReference type="ARBA" id="ARBA00022723"/>
    </source>
</evidence>
<proteinExistence type="inferred from homology"/>
<dbReference type="Pfam" id="PF00107">
    <property type="entry name" value="ADH_zinc_N"/>
    <property type="match status" value="1"/>
</dbReference>
<dbReference type="PANTHER" id="PTHR42683">
    <property type="entry name" value="ALDEHYDE REDUCTASE"/>
    <property type="match status" value="1"/>
</dbReference>